<dbReference type="InterPro" id="IPR011576">
    <property type="entry name" value="Pyridox_Oxase_N"/>
</dbReference>
<proteinExistence type="predicted"/>
<comment type="caution">
    <text evidence="2">The sequence shown here is derived from an EMBL/GenBank/DDBJ whole genome shotgun (WGS) entry which is preliminary data.</text>
</comment>
<dbReference type="RefSeq" id="WP_382269751.1">
    <property type="nucleotide sequence ID" value="NZ_JBHTBU010000001.1"/>
</dbReference>
<dbReference type="PANTHER" id="PTHR42815">
    <property type="entry name" value="FAD-BINDING, PUTATIVE (AFU_ORTHOLOGUE AFUA_6G07600)-RELATED"/>
    <property type="match status" value="1"/>
</dbReference>
<dbReference type="Pfam" id="PF01243">
    <property type="entry name" value="PNPOx_N"/>
    <property type="match status" value="1"/>
</dbReference>
<protein>
    <submittedName>
        <fullName evidence="2">Pyridoxamine 5'-phosphate oxidase family protein</fullName>
    </submittedName>
</protein>
<dbReference type="PANTHER" id="PTHR42815:SF2">
    <property type="entry name" value="FAD-BINDING, PUTATIVE (AFU_ORTHOLOGUE AFUA_6G07600)-RELATED"/>
    <property type="match status" value="1"/>
</dbReference>
<keyword evidence="3" id="KW-1185">Reference proteome</keyword>
<name>A0ABW2I6C0_9BURK</name>
<organism evidence="2 3">
    <name type="scientific">Herminiimonas glaciei</name>
    <dbReference type="NCBI Taxonomy" id="523788"/>
    <lineage>
        <taxon>Bacteria</taxon>
        <taxon>Pseudomonadati</taxon>
        <taxon>Pseudomonadota</taxon>
        <taxon>Betaproteobacteria</taxon>
        <taxon>Burkholderiales</taxon>
        <taxon>Oxalobacteraceae</taxon>
        <taxon>Herminiimonas</taxon>
    </lineage>
</organism>
<sequence length="311" mass="34584">MNIQPELFHAGELQAHALAGTGTPAAAIRNFMPDQHRQFFALLPYMLLASTDEQGWPIATIVTGARGFLSTPDAEHLQFAPDAYWQNEGRQQFIPGKKIGMLGIDFSTRRRNRVNGVVQAIDDAGLRISVTQSFGNCPRYIQLRDVHEVDNSPALSAPRKFTALDAAARDLIKRADTLFVATTSGAQEGDRGGPDISHRGGMPGFVRIDGNTLTIPDFNGNRYFNTLGNMVQEPRAALLFIDFASGDLLHLQGRTEILWQSREAMALTGAERLWRFHIENGWYKSNAIPLRWTLREMAPTTERTGVWAEAH</sequence>
<dbReference type="Gene3D" id="2.30.110.10">
    <property type="entry name" value="Electron Transport, Fmn-binding Protein, Chain A"/>
    <property type="match status" value="2"/>
</dbReference>
<evidence type="ECO:0000259" key="1">
    <source>
        <dbReference type="Pfam" id="PF01243"/>
    </source>
</evidence>
<dbReference type="InterPro" id="IPR012349">
    <property type="entry name" value="Split_barrel_FMN-bd"/>
</dbReference>
<accession>A0ABW2I6C0</accession>
<feature type="domain" description="Pyridoxamine 5'-phosphate oxidase N-terminal" evidence="1">
    <location>
        <begin position="164"/>
        <end position="263"/>
    </location>
</feature>
<dbReference type="SUPFAM" id="SSF50475">
    <property type="entry name" value="FMN-binding split barrel"/>
    <property type="match status" value="2"/>
</dbReference>
<gene>
    <name evidence="2" type="ORF">ACFQPC_00730</name>
</gene>
<reference evidence="3" key="1">
    <citation type="journal article" date="2019" name="Int. J. Syst. Evol. Microbiol.">
        <title>The Global Catalogue of Microorganisms (GCM) 10K type strain sequencing project: providing services to taxonomists for standard genome sequencing and annotation.</title>
        <authorList>
            <consortium name="The Broad Institute Genomics Platform"/>
            <consortium name="The Broad Institute Genome Sequencing Center for Infectious Disease"/>
            <person name="Wu L."/>
            <person name="Ma J."/>
        </authorList>
    </citation>
    <scope>NUCLEOTIDE SEQUENCE [LARGE SCALE GENOMIC DNA]</scope>
    <source>
        <strain evidence="3">KACC 12508</strain>
    </source>
</reference>
<evidence type="ECO:0000313" key="3">
    <source>
        <dbReference type="Proteomes" id="UP001596542"/>
    </source>
</evidence>
<evidence type="ECO:0000313" key="2">
    <source>
        <dbReference type="EMBL" id="MFC7286547.1"/>
    </source>
</evidence>
<dbReference type="EMBL" id="JBHTBU010000001">
    <property type="protein sequence ID" value="MFC7286547.1"/>
    <property type="molecule type" value="Genomic_DNA"/>
</dbReference>
<dbReference type="Proteomes" id="UP001596542">
    <property type="component" value="Unassembled WGS sequence"/>
</dbReference>